<feature type="transmembrane region" description="Helical" evidence="5">
    <location>
        <begin position="113"/>
        <end position="132"/>
    </location>
</feature>
<keyword evidence="2 5" id="KW-0812">Transmembrane</keyword>
<dbReference type="STRING" id="1335309.GA0116948_105238"/>
<proteinExistence type="predicted"/>
<dbReference type="RefSeq" id="WP_108675038.1">
    <property type="nucleotide sequence ID" value="NZ_FMAR01000005.1"/>
</dbReference>
<gene>
    <name evidence="7" type="ORF">GA0116948_105238</name>
</gene>
<dbReference type="EMBL" id="FMAR01000005">
    <property type="protein sequence ID" value="SCC29860.1"/>
    <property type="molecule type" value="Genomic_DNA"/>
</dbReference>
<evidence type="ECO:0000256" key="1">
    <source>
        <dbReference type="ARBA" id="ARBA00004141"/>
    </source>
</evidence>
<dbReference type="InterPro" id="IPR009908">
    <property type="entry name" value="Methylamine_util_MauE"/>
</dbReference>
<feature type="transmembrane region" description="Helical" evidence="5">
    <location>
        <begin position="74"/>
        <end position="93"/>
    </location>
</feature>
<sequence>MFTQKVSDILSALLIFLFLYTGLSKLVEHARFISQLRESPWKLLADNSSWFTWALPIGEVLICILLIIPKYRKLGFWFSGLLLVAFEIYLTALVTSGKHLPCSCGGIIKYLTWTQHIFFNMAFLIISIWGIYTEKRLNKKDIPLNDFNISLAE</sequence>
<protein>
    <submittedName>
        <fullName evidence="7">Methylamine utilisation protein MauE</fullName>
    </submittedName>
</protein>
<dbReference type="Pfam" id="PF07291">
    <property type="entry name" value="MauE"/>
    <property type="match status" value="1"/>
</dbReference>
<evidence type="ECO:0000256" key="2">
    <source>
        <dbReference type="ARBA" id="ARBA00022692"/>
    </source>
</evidence>
<keyword evidence="8" id="KW-1185">Reference proteome</keyword>
<keyword evidence="4 5" id="KW-0472">Membrane</keyword>
<dbReference type="Proteomes" id="UP000242818">
    <property type="component" value="Unassembled WGS sequence"/>
</dbReference>
<evidence type="ECO:0000256" key="5">
    <source>
        <dbReference type="SAM" id="Phobius"/>
    </source>
</evidence>
<dbReference type="GO" id="GO:0016020">
    <property type="term" value="C:membrane"/>
    <property type="evidence" value="ECO:0007669"/>
    <property type="project" value="UniProtKB-SubCell"/>
</dbReference>
<evidence type="ECO:0000256" key="3">
    <source>
        <dbReference type="ARBA" id="ARBA00022989"/>
    </source>
</evidence>
<feature type="transmembrane region" description="Helical" evidence="5">
    <location>
        <begin position="48"/>
        <end position="67"/>
    </location>
</feature>
<evidence type="ECO:0000256" key="4">
    <source>
        <dbReference type="ARBA" id="ARBA00023136"/>
    </source>
</evidence>
<organism evidence="7 8">
    <name type="scientific">Chitinophaga costaii</name>
    <dbReference type="NCBI Taxonomy" id="1335309"/>
    <lineage>
        <taxon>Bacteria</taxon>
        <taxon>Pseudomonadati</taxon>
        <taxon>Bacteroidota</taxon>
        <taxon>Chitinophagia</taxon>
        <taxon>Chitinophagales</taxon>
        <taxon>Chitinophagaceae</taxon>
        <taxon>Chitinophaga</taxon>
    </lineage>
</organism>
<comment type="subcellular location">
    <subcellularLocation>
        <location evidence="1">Membrane</location>
        <topology evidence="1">Multi-pass membrane protein</topology>
    </subcellularLocation>
</comment>
<evidence type="ECO:0000313" key="7">
    <source>
        <dbReference type="EMBL" id="SCC29860.1"/>
    </source>
</evidence>
<feature type="domain" description="Methylamine utilisation protein MauE" evidence="6">
    <location>
        <begin position="5"/>
        <end position="132"/>
    </location>
</feature>
<dbReference type="GO" id="GO:0030416">
    <property type="term" value="P:methylamine metabolic process"/>
    <property type="evidence" value="ECO:0007669"/>
    <property type="project" value="InterPro"/>
</dbReference>
<name>A0A1C4DF78_9BACT</name>
<keyword evidence="3 5" id="KW-1133">Transmembrane helix</keyword>
<evidence type="ECO:0000313" key="8">
    <source>
        <dbReference type="Proteomes" id="UP000242818"/>
    </source>
</evidence>
<accession>A0A1C4DF78</accession>
<evidence type="ECO:0000259" key="6">
    <source>
        <dbReference type="Pfam" id="PF07291"/>
    </source>
</evidence>
<dbReference type="OrthoDB" id="680026at2"/>
<reference evidence="7 8" key="1">
    <citation type="submission" date="2016-08" db="EMBL/GenBank/DDBJ databases">
        <authorList>
            <person name="Seilhamer J.J."/>
        </authorList>
    </citation>
    <scope>NUCLEOTIDE SEQUENCE [LARGE SCALE GENOMIC DNA]</scope>
    <source>
        <strain evidence="7 8">A37T2</strain>
    </source>
</reference>
<dbReference type="AlphaFoldDB" id="A0A1C4DF78"/>